<dbReference type="PANTHER" id="PTHR45744">
    <property type="entry name" value="TYROSINE AMINOTRANSFERASE"/>
    <property type="match status" value="1"/>
</dbReference>
<dbReference type="Gene3D" id="3.90.1150.10">
    <property type="entry name" value="Aspartate Aminotransferase, domain 1"/>
    <property type="match status" value="1"/>
</dbReference>
<dbReference type="PANTHER" id="PTHR45744:SF2">
    <property type="entry name" value="TYROSINE AMINOTRANSFERASE"/>
    <property type="match status" value="1"/>
</dbReference>
<proteinExistence type="predicted"/>
<evidence type="ECO:0000259" key="2">
    <source>
        <dbReference type="Pfam" id="PF00155"/>
    </source>
</evidence>
<dbReference type="Gene3D" id="3.40.640.10">
    <property type="entry name" value="Type I PLP-dependent aspartate aminotransferase-like (Major domain)"/>
    <property type="match status" value="1"/>
</dbReference>
<dbReference type="EMBL" id="MUJZ01043691">
    <property type="protein sequence ID" value="OTF75106.1"/>
    <property type="molecule type" value="Genomic_DNA"/>
</dbReference>
<dbReference type="Proteomes" id="UP000194236">
    <property type="component" value="Unassembled WGS sequence"/>
</dbReference>
<organism evidence="3 4">
    <name type="scientific">Euroglyphus maynei</name>
    <name type="common">Mayne's house dust mite</name>
    <dbReference type="NCBI Taxonomy" id="6958"/>
    <lineage>
        <taxon>Eukaryota</taxon>
        <taxon>Metazoa</taxon>
        <taxon>Ecdysozoa</taxon>
        <taxon>Arthropoda</taxon>
        <taxon>Chelicerata</taxon>
        <taxon>Arachnida</taxon>
        <taxon>Acari</taxon>
        <taxon>Acariformes</taxon>
        <taxon>Sarcoptiformes</taxon>
        <taxon>Astigmata</taxon>
        <taxon>Psoroptidia</taxon>
        <taxon>Analgoidea</taxon>
        <taxon>Pyroglyphidae</taxon>
        <taxon>Pyroglyphinae</taxon>
        <taxon>Euroglyphus</taxon>
    </lineage>
</organism>
<protein>
    <recommendedName>
        <fullName evidence="2">Aminotransferase class I/classII large domain-containing protein</fullName>
    </recommendedName>
</protein>
<dbReference type="InterPro" id="IPR004839">
    <property type="entry name" value="Aminotransferase_I/II_large"/>
</dbReference>
<name>A0A1Y3B685_EURMA</name>
<dbReference type="AlphaFoldDB" id="A0A1Y3B685"/>
<dbReference type="GO" id="GO:0006572">
    <property type="term" value="P:L-tyrosine catabolic process"/>
    <property type="evidence" value="ECO:0007669"/>
    <property type="project" value="TreeGrafter"/>
</dbReference>
<dbReference type="GO" id="GO:0030170">
    <property type="term" value="F:pyridoxal phosphate binding"/>
    <property type="evidence" value="ECO:0007669"/>
    <property type="project" value="InterPro"/>
</dbReference>
<evidence type="ECO:0000256" key="1">
    <source>
        <dbReference type="SAM" id="MobiDB-lite"/>
    </source>
</evidence>
<sequence length="153" mass="16589">MESTVTTASSIPFSMTNGFPSSPTPPTSNEFDNKNLTSSNESLTITESRDWSIRASPRALATINPIRKIVETMNLTPNPEKPFIPLSIGDPTLFGNFKPCDEILDSMLTTVNSSKFNGYQPASGNEEARKAVAEYCSSYGMNVTAKVGKTLIN</sequence>
<dbReference type="InterPro" id="IPR015422">
    <property type="entry name" value="PyrdxlP-dep_Trfase_small"/>
</dbReference>
<dbReference type="SUPFAM" id="SSF53383">
    <property type="entry name" value="PLP-dependent transferases"/>
    <property type="match status" value="1"/>
</dbReference>
<comment type="caution">
    <text evidence="3">The sequence shown here is derived from an EMBL/GenBank/DDBJ whole genome shotgun (WGS) entry which is preliminary data.</text>
</comment>
<dbReference type="GO" id="GO:0006559">
    <property type="term" value="P:L-phenylalanine catabolic process"/>
    <property type="evidence" value="ECO:0007669"/>
    <property type="project" value="TreeGrafter"/>
</dbReference>
<accession>A0A1Y3B685</accession>
<evidence type="ECO:0000313" key="3">
    <source>
        <dbReference type="EMBL" id="OTF75106.1"/>
    </source>
</evidence>
<dbReference type="OrthoDB" id="7042322at2759"/>
<dbReference type="Pfam" id="PF00155">
    <property type="entry name" value="Aminotran_1_2"/>
    <property type="match status" value="1"/>
</dbReference>
<dbReference type="InterPro" id="IPR015424">
    <property type="entry name" value="PyrdxlP-dep_Trfase"/>
</dbReference>
<keyword evidence="4" id="KW-1185">Reference proteome</keyword>
<dbReference type="InterPro" id="IPR015421">
    <property type="entry name" value="PyrdxlP-dep_Trfase_major"/>
</dbReference>
<feature type="domain" description="Aminotransferase class I/classII large" evidence="2">
    <location>
        <begin position="82"/>
        <end position="145"/>
    </location>
</feature>
<feature type="region of interest" description="Disordered" evidence="1">
    <location>
        <begin position="1"/>
        <end position="43"/>
    </location>
</feature>
<reference evidence="3 4" key="1">
    <citation type="submission" date="2017-03" db="EMBL/GenBank/DDBJ databases">
        <title>Genome Survey of Euroglyphus maynei.</title>
        <authorList>
            <person name="Arlian L.G."/>
            <person name="Morgan M.S."/>
            <person name="Rider S.D."/>
        </authorList>
    </citation>
    <scope>NUCLEOTIDE SEQUENCE [LARGE SCALE GENOMIC DNA]</scope>
    <source>
        <strain evidence="3">Arlian Lab</strain>
        <tissue evidence="3">Whole body</tissue>
    </source>
</reference>
<dbReference type="GO" id="GO:0004838">
    <property type="term" value="F:L-tyrosine-2-oxoglutarate transaminase activity"/>
    <property type="evidence" value="ECO:0007669"/>
    <property type="project" value="TreeGrafter"/>
</dbReference>
<evidence type="ECO:0000313" key="4">
    <source>
        <dbReference type="Proteomes" id="UP000194236"/>
    </source>
</evidence>
<gene>
    <name evidence="3" type="ORF">BLA29_009881</name>
</gene>